<evidence type="ECO:0000313" key="2">
    <source>
        <dbReference type="Proteomes" id="UP000007887"/>
    </source>
</evidence>
<dbReference type="eggNOG" id="COG1669">
    <property type="taxonomic scope" value="Bacteria"/>
</dbReference>
<dbReference type="NCBIfam" id="TIGR01987">
    <property type="entry name" value="HI0074"/>
    <property type="match status" value="1"/>
</dbReference>
<accession>I0GUB2</accession>
<dbReference type="GO" id="GO:0016740">
    <property type="term" value="F:transferase activity"/>
    <property type="evidence" value="ECO:0007669"/>
    <property type="project" value="UniProtKB-KW"/>
</dbReference>
<dbReference type="Gene3D" id="1.20.120.330">
    <property type="entry name" value="Nucleotidyltransferases domain 2"/>
    <property type="match status" value="1"/>
</dbReference>
<keyword evidence="1" id="KW-0808">Transferase</keyword>
<organism evidence="1 2">
    <name type="scientific">Selenomonas ruminantium subsp. lactilytica (strain NBRC 103574 / TAM6421)</name>
    <dbReference type="NCBI Taxonomy" id="927704"/>
    <lineage>
        <taxon>Bacteria</taxon>
        <taxon>Bacillati</taxon>
        <taxon>Bacillota</taxon>
        <taxon>Negativicutes</taxon>
        <taxon>Selenomonadales</taxon>
        <taxon>Selenomonadaceae</taxon>
        <taxon>Selenomonas</taxon>
    </lineage>
</organism>
<sequence>MKKYDNFCSNLHILSKASEQDLQNEFIISGIIDKFFVQFELGWKLIKELIKYEGRPIAASGSPRTIIKEAYKIYDFFDEDIWLEMLDQRNDLTHIYDGKKANELVYVIMNRYIPEFQKMEKSIKKLYGSSINDL</sequence>
<dbReference type="AlphaFoldDB" id="I0GUB2"/>
<name>I0GUB2_SELRL</name>
<evidence type="ECO:0000313" key="1">
    <source>
        <dbReference type="EMBL" id="BAL84349.1"/>
    </source>
</evidence>
<dbReference type="InterPro" id="IPR010235">
    <property type="entry name" value="HepT"/>
</dbReference>
<gene>
    <name evidence="1" type="ordered locus">SELR_26410</name>
</gene>
<dbReference type="OrthoDB" id="9810452at2"/>
<dbReference type="PATRIC" id="fig|927704.6.peg.2727"/>
<dbReference type="SUPFAM" id="SSF81593">
    <property type="entry name" value="Nucleotidyltransferase substrate binding subunit/domain"/>
    <property type="match status" value="1"/>
</dbReference>
<proteinExistence type="predicted"/>
<dbReference type="HOGENOM" id="CLU_118479_1_1_9"/>
<protein>
    <submittedName>
        <fullName evidence="1">Putative nucleotidyltransferase substrate binding protein</fullName>
    </submittedName>
</protein>
<dbReference type="EMBL" id="AP012292">
    <property type="protein sequence ID" value="BAL84349.1"/>
    <property type="molecule type" value="Genomic_DNA"/>
</dbReference>
<dbReference type="RefSeq" id="WP_014425767.1">
    <property type="nucleotide sequence ID" value="NC_017068.1"/>
</dbReference>
<reference evidence="1 2" key="1">
    <citation type="submission" date="2011-10" db="EMBL/GenBank/DDBJ databases">
        <title>Whole genome sequence of Selenomonas ruminantium subsp. lactilytica TAM6421.</title>
        <authorList>
            <person name="Oguchi A."/>
            <person name="Ankai A."/>
            <person name="Kaneko J."/>
            <person name="Yamada-Narita S."/>
            <person name="Fukui S."/>
            <person name="Takahashi M."/>
            <person name="Onodera T."/>
            <person name="Kojima S."/>
            <person name="Fushimi T."/>
            <person name="Abe N."/>
            <person name="Kamio Y."/>
            <person name="Yamazaki S."/>
            <person name="Fujita N."/>
        </authorList>
    </citation>
    <scope>NUCLEOTIDE SEQUENCE [LARGE SCALE GENOMIC DNA]</scope>
    <source>
        <strain evidence="2">NBRC 103574 / TAM6421</strain>
    </source>
</reference>
<dbReference type="Pfam" id="PF08780">
    <property type="entry name" value="NTase_sub_bind"/>
    <property type="match status" value="1"/>
</dbReference>
<dbReference type="Proteomes" id="UP000007887">
    <property type="component" value="Chromosome"/>
</dbReference>
<dbReference type="KEGG" id="sri:SELR_26410"/>